<dbReference type="InterPro" id="IPR000835">
    <property type="entry name" value="HTH_MarR-typ"/>
</dbReference>
<reference evidence="2 3" key="1">
    <citation type="submission" date="2019-07" db="EMBL/GenBank/DDBJ databases">
        <title>Full genome sequence of Humibacter sp. WJ7-1.</title>
        <authorList>
            <person name="Im W.-T."/>
        </authorList>
    </citation>
    <scope>NUCLEOTIDE SEQUENCE [LARGE SCALE GENOMIC DNA]</scope>
    <source>
        <strain evidence="2 3">WJ7-1</strain>
    </source>
</reference>
<dbReference type="KEGG" id="huw:FPZ11_01120"/>
<dbReference type="InterPro" id="IPR036388">
    <property type="entry name" value="WH-like_DNA-bd_sf"/>
</dbReference>
<name>A0A5B8M190_9MICO</name>
<dbReference type="Proteomes" id="UP000320216">
    <property type="component" value="Chromosome"/>
</dbReference>
<dbReference type="RefSeq" id="WP_146317651.1">
    <property type="nucleotide sequence ID" value="NZ_CP042305.1"/>
</dbReference>
<evidence type="ECO:0000313" key="2">
    <source>
        <dbReference type="EMBL" id="QDZ13585.1"/>
    </source>
</evidence>
<dbReference type="Pfam" id="PF12802">
    <property type="entry name" value="MarR_2"/>
    <property type="match status" value="1"/>
</dbReference>
<dbReference type="InterPro" id="IPR036390">
    <property type="entry name" value="WH_DNA-bd_sf"/>
</dbReference>
<proteinExistence type="predicted"/>
<sequence length="146" mass="15197">MNSVELFLLGRVLMKLGEQGMPQLTDAQRGGGGDRVALVVATEIAMYPGTTAAEVTVRTGFPQSQVSAAVAQLVTAGSVEASRDPGDGRRTLLHPARRVSSRVAEVRAASVDGIVAELVGEADLRRVMDALEFLAATLNPAKAGGR</sequence>
<keyword evidence="3" id="KW-1185">Reference proteome</keyword>
<evidence type="ECO:0000313" key="3">
    <source>
        <dbReference type="Proteomes" id="UP000320216"/>
    </source>
</evidence>
<dbReference type="EMBL" id="CP042305">
    <property type="protein sequence ID" value="QDZ13585.1"/>
    <property type="molecule type" value="Genomic_DNA"/>
</dbReference>
<dbReference type="SUPFAM" id="SSF46785">
    <property type="entry name" value="Winged helix' DNA-binding domain"/>
    <property type="match status" value="1"/>
</dbReference>
<dbReference type="AlphaFoldDB" id="A0A5B8M190"/>
<accession>A0A5B8M190</accession>
<protein>
    <submittedName>
        <fullName evidence="2">MarR family transcriptional regulator</fullName>
    </submittedName>
</protein>
<feature type="domain" description="HTH marR-type" evidence="1">
    <location>
        <begin position="41"/>
        <end position="90"/>
    </location>
</feature>
<dbReference type="Gene3D" id="1.10.10.10">
    <property type="entry name" value="Winged helix-like DNA-binding domain superfamily/Winged helix DNA-binding domain"/>
    <property type="match status" value="1"/>
</dbReference>
<evidence type="ECO:0000259" key="1">
    <source>
        <dbReference type="Pfam" id="PF12802"/>
    </source>
</evidence>
<gene>
    <name evidence="2" type="ORF">FPZ11_01120</name>
</gene>
<organism evidence="2 3">
    <name type="scientific">Humibacter ginsenosidimutans</name>
    <dbReference type="NCBI Taxonomy" id="2599293"/>
    <lineage>
        <taxon>Bacteria</taxon>
        <taxon>Bacillati</taxon>
        <taxon>Actinomycetota</taxon>
        <taxon>Actinomycetes</taxon>
        <taxon>Micrococcales</taxon>
        <taxon>Microbacteriaceae</taxon>
        <taxon>Humibacter</taxon>
    </lineage>
</organism>
<dbReference type="GO" id="GO:0003700">
    <property type="term" value="F:DNA-binding transcription factor activity"/>
    <property type="evidence" value="ECO:0007669"/>
    <property type="project" value="InterPro"/>
</dbReference>
<dbReference type="OrthoDB" id="9154853at2"/>